<evidence type="ECO:0000256" key="5">
    <source>
        <dbReference type="ARBA" id="ARBA00022692"/>
    </source>
</evidence>
<sequence>MSAQTIPVTFSDIGKSANDLLSKDFPVGLKLEAKTNTNTGVTFTVNGQRDTKTGTIHGDLKTKYIYPKNGVTFTGSWTTSNHLNGQLELENNVAKGLKLDIITSLQPAIGQRNAKAGVIFKQPGFHSKFYIDLFKGPIFYGDAVIGHEGFVLGGEGTYDVMDGKVTRFGVAAGYNAPEYSIALRTSNSLNSYTAAAYHRVQPDIETGAKYSLDRDTFIKSRIDNFGRLGLSYTQNLRPGVKISLGGIVETSRLNENAHRFGISLNLDS</sequence>
<dbReference type="InterPro" id="IPR023614">
    <property type="entry name" value="Porin_dom_sf"/>
</dbReference>
<comment type="caution">
    <text evidence="11">The sequence shown here is derived from an EMBL/GenBank/DDBJ whole genome shotgun (WGS) entry which is preliminary data.</text>
</comment>
<evidence type="ECO:0000256" key="9">
    <source>
        <dbReference type="ARBA" id="ARBA00023128"/>
    </source>
</evidence>
<dbReference type="PANTHER" id="PTHR11743:SF70">
    <property type="entry name" value="GH26960P-RELATED"/>
    <property type="match status" value="1"/>
</dbReference>
<keyword evidence="5" id="KW-0812">Transmembrane</keyword>
<dbReference type="InterPro" id="IPR027246">
    <property type="entry name" value="Porin_Euk/Tom40"/>
</dbReference>
<dbReference type="PANTHER" id="PTHR11743">
    <property type="entry name" value="VOLTAGE-DEPENDENT ANION-SELECTIVE CHANNEL"/>
    <property type="match status" value="1"/>
</dbReference>
<evidence type="ECO:0000256" key="3">
    <source>
        <dbReference type="ARBA" id="ARBA00022448"/>
    </source>
</evidence>
<reference evidence="11" key="1">
    <citation type="submission" date="2021-06" db="EMBL/GenBank/DDBJ databases">
        <authorList>
            <person name="Kallberg Y."/>
            <person name="Tangrot J."/>
            <person name="Rosling A."/>
        </authorList>
    </citation>
    <scope>NUCLEOTIDE SEQUENCE</scope>
    <source>
        <strain evidence="11">MT106</strain>
    </source>
</reference>
<keyword evidence="3" id="KW-0813">Transport</keyword>
<dbReference type="Pfam" id="PF01459">
    <property type="entry name" value="Porin_3"/>
    <property type="match status" value="1"/>
</dbReference>
<dbReference type="GO" id="GO:0015288">
    <property type="term" value="F:porin activity"/>
    <property type="evidence" value="ECO:0007669"/>
    <property type="project" value="UniProtKB-KW"/>
</dbReference>
<dbReference type="AlphaFoldDB" id="A0A9N8VEV6"/>
<keyword evidence="10" id="KW-0472">Membrane</keyword>
<dbReference type="EMBL" id="CAJVPL010000109">
    <property type="protein sequence ID" value="CAG8448369.1"/>
    <property type="molecule type" value="Genomic_DNA"/>
</dbReference>
<protein>
    <submittedName>
        <fullName evidence="11">2155_t:CDS:1</fullName>
    </submittedName>
</protein>
<dbReference type="CDD" id="cd07306">
    <property type="entry name" value="Porin3_VDAC"/>
    <property type="match status" value="1"/>
</dbReference>
<evidence type="ECO:0000256" key="2">
    <source>
        <dbReference type="ARBA" id="ARBA00007780"/>
    </source>
</evidence>
<comment type="subcellular location">
    <subcellularLocation>
        <location evidence="1">Mitochondrion outer membrane</location>
    </subcellularLocation>
</comment>
<dbReference type="PRINTS" id="PR00185">
    <property type="entry name" value="EUKARYTPORIN"/>
</dbReference>
<name>A0A9N8VEV6_9GLOM</name>
<dbReference type="Proteomes" id="UP000789831">
    <property type="component" value="Unassembled WGS sequence"/>
</dbReference>
<evidence type="ECO:0000256" key="4">
    <source>
        <dbReference type="ARBA" id="ARBA00022452"/>
    </source>
</evidence>
<dbReference type="GO" id="GO:0008308">
    <property type="term" value="F:voltage-gated monoatomic anion channel activity"/>
    <property type="evidence" value="ECO:0007669"/>
    <property type="project" value="InterPro"/>
</dbReference>
<dbReference type="OrthoDB" id="7827681at2759"/>
<accession>A0A9N8VEV6</accession>
<evidence type="ECO:0000313" key="12">
    <source>
        <dbReference type="Proteomes" id="UP000789831"/>
    </source>
</evidence>
<dbReference type="GO" id="GO:0046930">
    <property type="term" value="C:pore complex"/>
    <property type="evidence" value="ECO:0007669"/>
    <property type="project" value="UniProtKB-KW"/>
</dbReference>
<keyword evidence="12" id="KW-1185">Reference proteome</keyword>
<dbReference type="InterPro" id="IPR001925">
    <property type="entry name" value="Porin_Euk"/>
</dbReference>
<keyword evidence="6" id="KW-1000">Mitochondrion outer membrane</keyword>
<comment type="similarity">
    <text evidence="2">Belongs to the eukaryotic mitochondrial porin family.</text>
</comment>
<dbReference type="GO" id="GO:0005741">
    <property type="term" value="C:mitochondrial outer membrane"/>
    <property type="evidence" value="ECO:0007669"/>
    <property type="project" value="UniProtKB-SubCell"/>
</dbReference>
<keyword evidence="8" id="KW-0626">Porin</keyword>
<evidence type="ECO:0000256" key="7">
    <source>
        <dbReference type="ARBA" id="ARBA00023065"/>
    </source>
</evidence>
<evidence type="ECO:0000256" key="8">
    <source>
        <dbReference type="ARBA" id="ARBA00023114"/>
    </source>
</evidence>
<evidence type="ECO:0000313" key="11">
    <source>
        <dbReference type="EMBL" id="CAG8448369.1"/>
    </source>
</evidence>
<organism evidence="11 12">
    <name type="scientific">Ambispora gerdemannii</name>
    <dbReference type="NCBI Taxonomy" id="144530"/>
    <lineage>
        <taxon>Eukaryota</taxon>
        <taxon>Fungi</taxon>
        <taxon>Fungi incertae sedis</taxon>
        <taxon>Mucoromycota</taxon>
        <taxon>Glomeromycotina</taxon>
        <taxon>Glomeromycetes</taxon>
        <taxon>Archaeosporales</taxon>
        <taxon>Ambisporaceae</taxon>
        <taxon>Ambispora</taxon>
    </lineage>
</organism>
<proteinExistence type="inferred from homology"/>
<keyword evidence="7" id="KW-0406">Ion transport</keyword>
<keyword evidence="4" id="KW-1134">Transmembrane beta strand</keyword>
<dbReference type="Gene3D" id="2.40.160.10">
    <property type="entry name" value="Porin"/>
    <property type="match status" value="1"/>
</dbReference>
<keyword evidence="9" id="KW-0496">Mitochondrion</keyword>
<evidence type="ECO:0000256" key="1">
    <source>
        <dbReference type="ARBA" id="ARBA00004294"/>
    </source>
</evidence>
<evidence type="ECO:0000256" key="10">
    <source>
        <dbReference type="ARBA" id="ARBA00023136"/>
    </source>
</evidence>
<gene>
    <name evidence="11" type="ORF">AGERDE_LOCUS1568</name>
</gene>
<evidence type="ECO:0000256" key="6">
    <source>
        <dbReference type="ARBA" id="ARBA00022787"/>
    </source>
</evidence>
<dbReference type="FunFam" id="2.40.160.10:FF:000012">
    <property type="entry name" value="Voltage-dependent anion-selective channel"/>
    <property type="match status" value="1"/>
</dbReference>